<feature type="compositionally biased region" description="Basic and acidic residues" evidence="1">
    <location>
        <begin position="63"/>
        <end position="74"/>
    </location>
</feature>
<reference evidence="2 3" key="1">
    <citation type="submission" date="2019-02" db="EMBL/GenBank/DDBJ databases">
        <title>Deep-cultivation of Planctomycetes and their phenomic and genomic characterization uncovers novel biology.</title>
        <authorList>
            <person name="Wiegand S."/>
            <person name="Jogler M."/>
            <person name="Boedeker C."/>
            <person name="Pinto D."/>
            <person name="Vollmers J."/>
            <person name="Rivas-Marin E."/>
            <person name="Kohn T."/>
            <person name="Peeters S.H."/>
            <person name="Heuer A."/>
            <person name="Rast P."/>
            <person name="Oberbeckmann S."/>
            <person name="Bunk B."/>
            <person name="Jeske O."/>
            <person name="Meyerdierks A."/>
            <person name="Storesund J.E."/>
            <person name="Kallscheuer N."/>
            <person name="Luecker S."/>
            <person name="Lage O.M."/>
            <person name="Pohl T."/>
            <person name="Merkel B.J."/>
            <person name="Hornburger P."/>
            <person name="Mueller R.-W."/>
            <person name="Bruemmer F."/>
            <person name="Labrenz M."/>
            <person name="Spormann A.M."/>
            <person name="Op den Camp H."/>
            <person name="Overmann J."/>
            <person name="Amann R."/>
            <person name="Jetten M.S.M."/>
            <person name="Mascher T."/>
            <person name="Medema M.H."/>
            <person name="Devos D.P."/>
            <person name="Kaster A.-K."/>
            <person name="Ovreas L."/>
            <person name="Rohde M."/>
            <person name="Galperin M.Y."/>
            <person name="Jogler C."/>
        </authorList>
    </citation>
    <scope>NUCLEOTIDE SEQUENCE [LARGE SCALE GENOMIC DNA]</scope>
    <source>
        <strain evidence="2 3">ElP</strain>
    </source>
</reference>
<sequence>MAALQGTQAKEDDRPTGAFCVRVRLAGPPAGTGRGSFAHQHQIGGTMSTTTDIEISTQGDRSPILDKSDQADLD</sequence>
<protein>
    <submittedName>
        <fullName evidence="2">Uncharacterized protein</fullName>
    </submittedName>
</protein>
<organism evidence="2 3">
    <name type="scientific">Tautonia plasticadhaerens</name>
    <dbReference type="NCBI Taxonomy" id="2527974"/>
    <lineage>
        <taxon>Bacteria</taxon>
        <taxon>Pseudomonadati</taxon>
        <taxon>Planctomycetota</taxon>
        <taxon>Planctomycetia</taxon>
        <taxon>Isosphaerales</taxon>
        <taxon>Isosphaeraceae</taxon>
        <taxon>Tautonia</taxon>
    </lineage>
</organism>
<proteinExistence type="predicted"/>
<dbReference type="Proteomes" id="UP000317835">
    <property type="component" value="Chromosome"/>
</dbReference>
<feature type="compositionally biased region" description="Polar residues" evidence="1">
    <location>
        <begin position="43"/>
        <end position="60"/>
    </location>
</feature>
<feature type="region of interest" description="Disordered" evidence="1">
    <location>
        <begin position="28"/>
        <end position="74"/>
    </location>
</feature>
<dbReference type="EMBL" id="CP036426">
    <property type="protein sequence ID" value="QDV37619.1"/>
    <property type="molecule type" value="Genomic_DNA"/>
</dbReference>
<accession>A0A518H9V3</accession>
<keyword evidence="3" id="KW-1185">Reference proteome</keyword>
<evidence type="ECO:0000256" key="1">
    <source>
        <dbReference type="SAM" id="MobiDB-lite"/>
    </source>
</evidence>
<evidence type="ECO:0000313" key="2">
    <source>
        <dbReference type="EMBL" id="QDV37619.1"/>
    </source>
</evidence>
<gene>
    <name evidence="2" type="ORF">ElP_55600</name>
</gene>
<dbReference type="KEGG" id="tpla:ElP_55600"/>
<dbReference type="AlphaFoldDB" id="A0A518H9V3"/>
<name>A0A518H9V3_9BACT</name>
<evidence type="ECO:0000313" key="3">
    <source>
        <dbReference type="Proteomes" id="UP000317835"/>
    </source>
</evidence>